<evidence type="ECO:0000256" key="5">
    <source>
        <dbReference type="PROSITE-ProRule" id="PRU01248"/>
    </source>
</evidence>
<feature type="domain" description="Core-binding (CB)" evidence="7">
    <location>
        <begin position="56"/>
        <end position="138"/>
    </location>
</feature>
<protein>
    <submittedName>
        <fullName evidence="8">Phage integrase family protein</fullName>
    </submittedName>
</protein>
<dbReference type="PANTHER" id="PTHR30349">
    <property type="entry name" value="PHAGE INTEGRASE-RELATED"/>
    <property type="match status" value="1"/>
</dbReference>
<gene>
    <name evidence="8" type="ORF">mtbajb2F00033</name>
</gene>
<name>D7GXF2_9BACT</name>
<evidence type="ECO:0000259" key="7">
    <source>
        <dbReference type="PROSITE" id="PS51900"/>
    </source>
</evidence>
<evidence type="ECO:0000313" key="8">
    <source>
        <dbReference type="EMBL" id="CBL42942.1"/>
    </source>
</evidence>
<proteinExistence type="inferred from homology"/>
<dbReference type="InterPro" id="IPR010998">
    <property type="entry name" value="Integrase_recombinase_N"/>
</dbReference>
<dbReference type="Gene3D" id="1.10.443.10">
    <property type="entry name" value="Intergrase catalytic core"/>
    <property type="match status" value="1"/>
</dbReference>
<keyword evidence="2" id="KW-0229">DNA integration</keyword>
<dbReference type="EMBL" id="FP929063">
    <property type="protein sequence ID" value="CBL42942.1"/>
    <property type="molecule type" value="Genomic_DNA"/>
</dbReference>
<dbReference type="GO" id="GO:0003677">
    <property type="term" value="F:DNA binding"/>
    <property type="evidence" value="ECO:0007669"/>
    <property type="project" value="UniProtKB-UniRule"/>
</dbReference>
<dbReference type="SUPFAM" id="SSF56349">
    <property type="entry name" value="DNA breaking-rejoining enzymes"/>
    <property type="match status" value="1"/>
</dbReference>
<dbReference type="GO" id="GO:0015074">
    <property type="term" value="P:DNA integration"/>
    <property type="evidence" value="ECO:0007669"/>
    <property type="project" value="UniProtKB-KW"/>
</dbReference>
<dbReference type="InterPro" id="IPR044068">
    <property type="entry name" value="CB"/>
</dbReference>
<organism evidence="8">
    <name type="scientific">Candidatus Magnetobacterium bavaricum</name>
    <dbReference type="NCBI Taxonomy" id="29290"/>
    <lineage>
        <taxon>Bacteria</taxon>
        <taxon>Pseudomonadati</taxon>
        <taxon>Nitrospirota</taxon>
        <taxon>Thermodesulfovibrionia</taxon>
        <taxon>Thermodesulfovibrionales</taxon>
        <taxon>Candidatus Magnetobacteriaceae</taxon>
        <taxon>Candidatus Magnetobacterium</taxon>
    </lineage>
</organism>
<evidence type="ECO:0000256" key="3">
    <source>
        <dbReference type="ARBA" id="ARBA00023125"/>
    </source>
</evidence>
<dbReference type="AlphaFoldDB" id="D7GXF2"/>
<keyword evidence="3 5" id="KW-0238">DNA-binding</keyword>
<evidence type="ECO:0000259" key="6">
    <source>
        <dbReference type="PROSITE" id="PS51898"/>
    </source>
</evidence>
<evidence type="ECO:0000256" key="1">
    <source>
        <dbReference type="ARBA" id="ARBA00008857"/>
    </source>
</evidence>
<dbReference type="Gene3D" id="1.10.150.130">
    <property type="match status" value="1"/>
</dbReference>
<dbReference type="CDD" id="cd00796">
    <property type="entry name" value="INT_Rci_Hp1_C"/>
    <property type="match status" value="1"/>
</dbReference>
<dbReference type="InterPro" id="IPR025269">
    <property type="entry name" value="SAM-like_dom"/>
</dbReference>
<dbReference type="GO" id="GO:0006310">
    <property type="term" value="P:DNA recombination"/>
    <property type="evidence" value="ECO:0007669"/>
    <property type="project" value="UniProtKB-KW"/>
</dbReference>
<feature type="domain" description="Tyr recombinase" evidence="6">
    <location>
        <begin position="159"/>
        <end position="320"/>
    </location>
</feature>
<evidence type="ECO:0000256" key="4">
    <source>
        <dbReference type="ARBA" id="ARBA00023172"/>
    </source>
</evidence>
<dbReference type="Pfam" id="PF00589">
    <property type="entry name" value="Phage_integrase"/>
    <property type="match status" value="1"/>
</dbReference>
<dbReference type="InterPro" id="IPR011010">
    <property type="entry name" value="DNA_brk_join_enz"/>
</dbReference>
<accession>D7GXF2</accession>
<dbReference type="InterPro" id="IPR002104">
    <property type="entry name" value="Integrase_catalytic"/>
</dbReference>
<dbReference type="PROSITE" id="PS51900">
    <property type="entry name" value="CB"/>
    <property type="match status" value="1"/>
</dbReference>
<reference evidence="8" key="1">
    <citation type="journal article" date="2010" name="Environ. Microbiol.">
        <title>Cultivation-independent characterization of 'Candidatus Magnetobacterium bavaricum' via ultrastructural, geochemical, ecological and metagenomic methods.</title>
        <authorList>
            <person name="Jogler C."/>
            <person name="Niebler M."/>
            <person name="Lin W."/>
            <person name="Kube M."/>
            <person name="Wanner G."/>
            <person name="Kolinko S."/>
            <person name="Stief P."/>
            <person name="Beck A.J."/>
            <person name="de Beer D."/>
            <person name="Petersen N."/>
            <person name="Pan Y."/>
            <person name="Amann R."/>
            <person name="Reinhardt R."/>
            <person name="Schuler D."/>
        </authorList>
    </citation>
    <scope>NUCLEOTIDE SEQUENCE</scope>
</reference>
<dbReference type="InterPro" id="IPR013762">
    <property type="entry name" value="Integrase-like_cat_sf"/>
</dbReference>
<dbReference type="PROSITE" id="PS51898">
    <property type="entry name" value="TYR_RECOMBINASE"/>
    <property type="match status" value="1"/>
</dbReference>
<evidence type="ECO:0000256" key="2">
    <source>
        <dbReference type="ARBA" id="ARBA00022908"/>
    </source>
</evidence>
<dbReference type="Pfam" id="PF13102">
    <property type="entry name" value="Phage_int_SAM_5"/>
    <property type="match status" value="1"/>
</dbReference>
<keyword evidence="4" id="KW-0233">DNA recombination</keyword>
<comment type="similarity">
    <text evidence="1">Belongs to the 'phage' integrase family.</text>
</comment>
<sequence>MRLFKRTNGVWYVEVKRNVVRSLQTRDDREARQRFVALQREAVKGKLVVLDRTPTMSLQEFVKAYLEWCQSNRAGRTCERAELALRKLTEVVGKNKLIADIKKKNMDDYVAYCTSIKNKPTTINIEIRHIKAAFSWAVEREYLKTNPFAGYKQLKYQNTIPRFLSENQIQDVYTAIGDNKTYRLIFALYIHTGARRNEIQNIKWSDIKPDGIIFEKTKTYRSRKIPTSKGLKAILSEYDRGIGQIFNITPSHISHVMKDYFKKAGIGHFKLHDLRHTFASLLVQAGIDLRTIQVLLGHTSYSTTLIYAHLSQNQLQDAIDHISY</sequence>
<dbReference type="PANTHER" id="PTHR30349:SF64">
    <property type="entry name" value="PROPHAGE INTEGRASE INTD-RELATED"/>
    <property type="match status" value="1"/>
</dbReference>
<dbReference type="InterPro" id="IPR050090">
    <property type="entry name" value="Tyrosine_recombinase_XerCD"/>
</dbReference>